<sequence length="158" mass="17854">MKNFKTEIKWAIIFTIAGLLWMVLEKALGWHDVHIDKHPIYTNFFALIAIAIFVFALIEKRNKDLSGKMTWVQGFVSGIIISVIVAMLSPLSQYITHEYISPDYFQNAINNAVENEIMTQESAESFFNFNSYRIQAAFGALGAGIVTAAIVSLFVRKK</sequence>
<proteinExistence type="predicted"/>
<comment type="caution">
    <text evidence="2">The sequence shown here is derived from an EMBL/GenBank/DDBJ whole genome shotgun (WGS) entry which is preliminary data.</text>
</comment>
<name>A0ABU3BDN4_9FLAO</name>
<protein>
    <submittedName>
        <fullName evidence="2">DUF4199 domain-containing protein</fullName>
    </submittedName>
</protein>
<feature type="transmembrane region" description="Helical" evidence="1">
    <location>
        <begin position="70"/>
        <end position="89"/>
    </location>
</feature>
<feature type="transmembrane region" description="Helical" evidence="1">
    <location>
        <begin position="7"/>
        <end position="24"/>
    </location>
</feature>
<evidence type="ECO:0000313" key="3">
    <source>
        <dbReference type="Proteomes" id="UP001250662"/>
    </source>
</evidence>
<dbReference type="RefSeq" id="WP_311386791.1">
    <property type="nucleotide sequence ID" value="NZ_JAVRHU010000001.1"/>
</dbReference>
<feature type="transmembrane region" description="Helical" evidence="1">
    <location>
        <begin position="40"/>
        <end position="58"/>
    </location>
</feature>
<keyword evidence="1" id="KW-1133">Transmembrane helix</keyword>
<dbReference type="InterPro" id="IPR025250">
    <property type="entry name" value="DUF4199"/>
</dbReference>
<keyword evidence="3" id="KW-1185">Reference proteome</keyword>
<dbReference type="InterPro" id="IPR036259">
    <property type="entry name" value="MFS_trans_sf"/>
</dbReference>
<evidence type="ECO:0000256" key="1">
    <source>
        <dbReference type="SAM" id="Phobius"/>
    </source>
</evidence>
<organism evidence="2 3">
    <name type="scientific">Croceitalea vernalis</name>
    <dbReference type="NCBI Taxonomy" id="3075599"/>
    <lineage>
        <taxon>Bacteria</taxon>
        <taxon>Pseudomonadati</taxon>
        <taxon>Bacteroidota</taxon>
        <taxon>Flavobacteriia</taxon>
        <taxon>Flavobacteriales</taxon>
        <taxon>Flavobacteriaceae</taxon>
        <taxon>Croceitalea</taxon>
    </lineage>
</organism>
<keyword evidence="1" id="KW-0472">Membrane</keyword>
<gene>
    <name evidence="2" type="ORF">RM520_01965</name>
</gene>
<dbReference type="EMBL" id="JAVRHU010000001">
    <property type="protein sequence ID" value="MDT0620370.1"/>
    <property type="molecule type" value="Genomic_DNA"/>
</dbReference>
<keyword evidence="1" id="KW-0812">Transmembrane</keyword>
<dbReference type="Pfam" id="PF13858">
    <property type="entry name" value="DUF4199"/>
    <property type="match status" value="1"/>
</dbReference>
<evidence type="ECO:0000313" key="2">
    <source>
        <dbReference type="EMBL" id="MDT0620370.1"/>
    </source>
</evidence>
<dbReference type="Proteomes" id="UP001250662">
    <property type="component" value="Unassembled WGS sequence"/>
</dbReference>
<dbReference type="SUPFAM" id="SSF103473">
    <property type="entry name" value="MFS general substrate transporter"/>
    <property type="match status" value="1"/>
</dbReference>
<accession>A0ABU3BDN4</accession>
<reference evidence="2 3" key="1">
    <citation type="submission" date="2023-09" db="EMBL/GenBank/DDBJ databases">
        <authorList>
            <person name="Rey-Velasco X."/>
        </authorList>
    </citation>
    <scope>NUCLEOTIDE SEQUENCE [LARGE SCALE GENOMIC DNA]</scope>
    <source>
        <strain evidence="2 3">P007</strain>
    </source>
</reference>
<feature type="transmembrane region" description="Helical" evidence="1">
    <location>
        <begin position="134"/>
        <end position="155"/>
    </location>
</feature>